<sequence>MTYSVNKVKALRKKNLVQGWFVRFKERHCVPHFKMNSTASGNKDAYLEVLKSIIEEGKYTPHQVFI</sequence>
<organism evidence="1 2">
    <name type="scientific">Molossus molossus</name>
    <name type="common">Pallas' mastiff bat</name>
    <name type="synonym">Vespertilio molossus</name>
    <dbReference type="NCBI Taxonomy" id="27622"/>
    <lineage>
        <taxon>Eukaryota</taxon>
        <taxon>Metazoa</taxon>
        <taxon>Chordata</taxon>
        <taxon>Craniata</taxon>
        <taxon>Vertebrata</taxon>
        <taxon>Euteleostomi</taxon>
        <taxon>Mammalia</taxon>
        <taxon>Eutheria</taxon>
        <taxon>Laurasiatheria</taxon>
        <taxon>Chiroptera</taxon>
        <taxon>Yangochiroptera</taxon>
        <taxon>Molossidae</taxon>
        <taxon>Molossus</taxon>
    </lineage>
</organism>
<comment type="caution">
    <text evidence="1">The sequence shown here is derived from an EMBL/GenBank/DDBJ whole genome shotgun (WGS) entry which is preliminary data.</text>
</comment>
<dbReference type="AlphaFoldDB" id="A0A7J8C6B9"/>
<dbReference type="InParanoid" id="A0A7J8C6B9"/>
<evidence type="ECO:0000313" key="2">
    <source>
        <dbReference type="Proteomes" id="UP000550707"/>
    </source>
</evidence>
<reference evidence="1 2" key="1">
    <citation type="journal article" date="2020" name="Nature">
        <title>Six reference-quality genomes reveal evolution of bat adaptations.</title>
        <authorList>
            <person name="Jebb D."/>
            <person name="Huang Z."/>
            <person name="Pippel M."/>
            <person name="Hughes G.M."/>
            <person name="Lavrichenko K."/>
            <person name="Devanna P."/>
            <person name="Winkler S."/>
            <person name="Jermiin L.S."/>
            <person name="Skirmuntt E.C."/>
            <person name="Katzourakis A."/>
            <person name="Burkitt-Gray L."/>
            <person name="Ray D.A."/>
            <person name="Sullivan K.A.M."/>
            <person name="Roscito J.G."/>
            <person name="Kirilenko B.M."/>
            <person name="Davalos L.M."/>
            <person name="Corthals A.P."/>
            <person name="Power M.L."/>
            <person name="Jones G."/>
            <person name="Ransome R.D."/>
            <person name="Dechmann D.K.N."/>
            <person name="Locatelli A.G."/>
            <person name="Puechmaille S.J."/>
            <person name="Fedrigo O."/>
            <person name="Jarvis E.D."/>
            <person name="Hiller M."/>
            <person name="Vernes S.C."/>
            <person name="Myers E.W."/>
            <person name="Teeling E.C."/>
        </authorList>
    </citation>
    <scope>NUCLEOTIDE SEQUENCE [LARGE SCALE GENOMIC DNA]</scope>
    <source>
        <strain evidence="1">MMolMol1</strain>
        <tissue evidence="1">Muscle</tissue>
    </source>
</reference>
<accession>A0A7J8C6B9</accession>
<keyword evidence="2" id="KW-1185">Reference proteome</keyword>
<evidence type="ECO:0008006" key="3">
    <source>
        <dbReference type="Google" id="ProtNLM"/>
    </source>
</evidence>
<proteinExistence type="predicted"/>
<dbReference type="Proteomes" id="UP000550707">
    <property type="component" value="Unassembled WGS sequence"/>
</dbReference>
<gene>
    <name evidence="1" type="ORF">HJG59_002659</name>
</gene>
<evidence type="ECO:0000313" key="1">
    <source>
        <dbReference type="EMBL" id="KAF6406384.1"/>
    </source>
</evidence>
<name>A0A7J8C6B9_MOLMO</name>
<protein>
    <recommendedName>
        <fullName evidence="3">HTH CENPB-type domain-containing protein</fullName>
    </recommendedName>
</protein>
<dbReference type="EMBL" id="JACASF010000021">
    <property type="protein sequence ID" value="KAF6406384.1"/>
    <property type="molecule type" value="Genomic_DNA"/>
</dbReference>